<sequence>MLIEVMSIQLPQAPGEFIADHPFLVLLKSRGSIVDEEREARIYFDGTPLFYGRILNPKA</sequence>
<evidence type="ECO:0000313" key="1">
    <source>
        <dbReference type="EMBL" id="ERL86951.1"/>
    </source>
</evidence>
<proteinExistence type="predicted"/>
<gene>
    <name evidence="1" type="ORF">D910_04354</name>
</gene>
<name>U4U8M9_DENPD</name>
<dbReference type="Gene3D" id="2.30.39.10">
    <property type="entry name" value="Alpha-1-antitrypsin, domain 1"/>
    <property type="match status" value="1"/>
</dbReference>
<evidence type="ECO:0000313" key="2">
    <source>
        <dbReference type="Proteomes" id="UP000030742"/>
    </source>
</evidence>
<organism evidence="1 2">
    <name type="scientific">Dendroctonus ponderosae</name>
    <name type="common">Mountain pine beetle</name>
    <dbReference type="NCBI Taxonomy" id="77166"/>
    <lineage>
        <taxon>Eukaryota</taxon>
        <taxon>Metazoa</taxon>
        <taxon>Ecdysozoa</taxon>
        <taxon>Arthropoda</taxon>
        <taxon>Hexapoda</taxon>
        <taxon>Insecta</taxon>
        <taxon>Pterygota</taxon>
        <taxon>Neoptera</taxon>
        <taxon>Endopterygota</taxon>
        <taxon>Coleoptera</taxon>
        <taxon>Polyphaga</taxon>
        <taxon>Cucujiformia</taxon>
        <taxon>Curculionidae</taxon>
        <taxon>Scolytinae</taxon>
        <taxon>Dendroctonus</taxon>
    </lineage>
</organism>
<dbReference type="AlphaFoldDB" id="U4U8M9"/>
<reference evidence="1 2" key="1">
    <citation type="journal article" date="2013" name="Genome Biol.">
        <title>Draft genome of the mountain pine beetle, Dendroctonus ponderosae Hopkins, a major forest pest.</title>
        <authorList>
            <person name="Keeling C.I."/>
            <person name="Yuen M.M."/>
            <person name="Liao N.Y."/>
            <person name="Docking T.R."/>
            <person name="Chan S.K."/>
            <person name="Taylor G.A."/>
            <person name="Palmquist D.L."/>
            <person name="Jackman S.D."/>
            <person name="Nguyen A."/>
            <person name="Li M."/>
            <person name="Henderson H."/>
            <person name="Janes J.K."/>
            <person name="Zhao Y."/>
            <person name="Pandoh P."/>
            <person name="Moore R."/>
            <person name="Sperling F.A."/>
            <person name="Huber D.P."/>
            <person name="Birol I."/>
            <person name="Jones S.J."/>
            <person name="Bohlmann J."/>
        </authorList>
    </citation>
    <scope>NUCLEOTIDE SEQUENCE</scope>
</reference>
<dbReference type="Proteomes" id="UP000030742">
    <property type="component" value="Unassembled WGS sequence"/>
</dbReference>
<dbReference type="OrthoDB" id="671595at2759"/>
<dbReference type="InterPro" id="IPR023795">
    <property type="entry name" value="Serpin_CS"/>
</dbReference>
<accession>U4U8M9</accession>
<protein>
    <submittedName>
        <fullName evidence="1">Uncharacterized protein</fullName>
    </submittedName>
</protein>
<dbReference type="PROSITE" id="PS00284">
    <property type="entry name" value="SERPIN"/>
    <property type="match status" value="1"/>
</dbReference>
<dbReference type="InterPro" id="IPR042185">
    <property type="entry name" value="Serpin_sf_2"/>
</dbReference>
<dbReference type="EMBL" id="KB631899">
    <property type="protein sequence ID" value="ERL86951.1"/>
    <property type="molecule type" value="Genomic_DNA"/>
</dbReference>